<evidence type="ECO:0000256" key="6">
    <source>
        <dbReference type="ARBA" id="ARBA00023118"/>
    </source>
</evidence>
<keyword evidence="5 10" id="KW-0460">Magnesium</keyword>
<dbReference type="PANTHER" id="PTHR34353">
    <property type="entry name" value="CRISPR-ASSOCIATED ENDONUCLEASE CAS1 1"/>
    <property type="match status" value="1"/>
</dbReference>
<evidence type="ECO:0000256" key="10">
    <source>
        <dbReference type="HAMAP-Rule" id="MF_01470"/>
    </source>
</evidence>
<dbReference type="GO" id="GO:0043571">
    <property type="term" value="P:maintenance of CRISPR repeat elements"/>
    <property type="evidence" value="ECO:0007669"/>
    <property type="project" value="UniProtKB-UniRule"/>
</dbReference>
<dbReference type="InterPro" id="IPR042206">
    <property type="entry name" value="CRISPR-assoc_Cas1_C"/>
</dbReference>
<protein>
    <recommendedName>
        <fullName evidence="10">CRISPR-associated endonuclease Cas1</fullName>
        <ecNumber evidence="10">3.1.-.-</ecNumber>
    </recommendedName>
</protein>
<dbReference type="Gene3D" id="3.100.10.20">
    <property type="entry name" value="CRISPR-associated endonuclease Cas1, N-terminal domain"/>
    <property type="match status" value="1"/>
</dbReference>
<evidence type="ECO:0000256" key="4">
    <source>
        <dbReference type="ARBA" id="ARBA00022801"/>
    </source>
</evidence>
<comment type="caution">
    <text evidence="11">The sequence shown here is derived from an EMBL/GenBank/DDBJ whole genome shotgun (WGS) entry which is preliminary data.</text>
</comment>
<accession>A0A6B3NBC3</accession>
<gene>
    <name evidence="10 11" type="primary">cas1</name>
    <name evidence="11" type="ORF">F6J89_15395</name>
</gene>
<reference evidence="11" key="1">
    <citation type="submission" date="2019-11" db="EMBL/GenBank/DDBJ databases">
        <title>Genomic insights into an expanded diversity of filamentous marine cyanobacteria reveals the extraordinary biosynthetic potential of Moorea and Okeania.</title>
        <authorList>
            <person name="Ferreira Leao T."/>
            <person name="Wang M."/>
            <person name="Moss N."/>
            <person name="Da Silva R."/>
            <person name="Sanders J."/>
            <person name="Nurk S."/>
            <person name="Gurevich A."/>
            <person name="Humphrey G."/>
            <person name="Reher R."/>
            <person name="Zhu Q."/>
            <person name="Belda-Ferre P."/>
            <person name="Glukhov E."/>
            <person name="Rex R."/>
            <person name="Dorrestein P.C."/>
            <person name="Knight R."/>
            <person name="Pevzner P."/>
            <person name="Gerwick W.H."/>
            <person name="Gerwick L."/>
        </authorList>
    </citation>
    <scope>NUCLEOTIDE SEQUENCE</scope>
    <source>
        <strain evidence="11">SIO1C4</strain>
    </source>
</reference>
<dbReference type="InterPro" id="IPR002729">
    <property type="entry name" value="CRISPR-assoc_Cas1"/>
</dbReference>
<evidence type="ECO:0000256" key="5">
    <source>
        <dbReference type="ARBA" id="ARBA00022842"/>
    </source>
</evidence>
<dbReference type="InterPro" id="IPR042211">
    <property type="entry name" value="CRISPR-assoc_Cas1_N"/>
</dbReference>
<dbReference type="GO" id="GO:0051607">
    <property type="term" value="P:defense response to virus"/>
    <property type="evidence" value="ECO:0007669"/>
    <property type="project" value="UniProtKB-UniRule"/>
</dbReference>
<sequence>MAPLGVESSSVDSLRDIATLHQPFLAEVETELPLSSEEDNSVFQKNVWHREMAAIYLVEQGTNIYKDYQRFIIYVSEKPKLEVPIREVQQILVFGNIQLSTPVIQVCLQEQIAVLFLSQSGRYHGHLWSAQFRNLDQELVQVERRRDADFQLQVSQGIVYGKLMNSKQLLLRFNRKRKRREVEKAIIGITQDIEALGLIDNLDTLRGYEGIAAARYFPAFGKLITNADFKFCLRNRQPPTDPVNSLLSFGYTLLFNNVLGFIIAEGLSPYLGNFHYGEKPKPYLAFDLMEEMRSVVVDSLVLKIINNSVFKSQDFDIAPSTGGVYLNQSARRVFLKQFEIRMNEEVSHPDLLSKVTYRHAIQLQVRRYKRSLLSGVAYEAFLRSM</sequence>
<evidence type="ECO:0000256" key="9">
    <source>
        <dbReference type="ARBA" id="ARBA00038592"/>
    </source>
</evidence>
<dbReference type="Pfam" id="PF01867">
    <property type="entry name" value="Cas_Cas1"/>
    <property type="match status" value="1"/>
</dbReference>
<dbReference type="GO" id="GO:0046872">
    <property type="term" value="F:metal ion binding"/>
    <property type="evidence" value="ECO:0007669"/>
    <property type="project" value="UniProtKB-UniRule"/>
</dbReference>
<dbReference type="CDD" id="cd09634">
    <property type="entry name" value="Cas1_I-II-III"/>
    <property type="match status" value="1"/>
</dbReference>
<keyword evidence="3 10" id="KW-0255">Endonuclease</keyword>
<keyword evidence="1 10" id="KW-0540">Nuclease</keyword>
<dbReference type="GO" id="GO:0004519">
    <property type="term" value="F:endonuclease activity"/>
    <property type="evidence" value="ECO:0007669"/>
    <property type="project" value="UniProtKB-UniRule"/>
</dbReference>
<evidence type="ECO:0000256" key="7">
    <source>
        <dbReference type="ARBA" id="ARBA00023125"/>
    </source>
</evidence>
<organism evidence="11">
    <name type="scientific">Symploca sp. SIO1C4</name>
    <dbReference type="NCBI Taxonomy" id="2607765"/>
    <lineage>
        <taxon>Bacteria</taxon>
        <taxon>Bacillati</taxon>
        <taxon>Cyanobacteriota</taxon>
        <taxon>Cyanophyceae</taxon>
        <taxon>Coleofasciculales</taxon>
        <taxon>Coleofasciculaceae</taxon>
        <taxon>Symploca</taxon>
    </lineage>
</organism>
<dbReference type="NCBIfam" id="TIGR00287">
    <property type="entry name" value="cas1"/>
    <property type="match status" value="1"/>
</dbReference>
<keyword evidence="8 10" id="KW-0464">Manganese</keyword>
<dbReference type="InterPro" id="IPR050646">
    <property type="entry name" value="Cas1"/>
</dbReference>
<keyword evidence="2 10" id="KW-0479">Metal-binding</keyword>
<dbReference type="GO" id="GO:0003677">
    <property type="term" value="F:DNA binding"/>
    <property type="evidence" value="ECO:0007669"/>
    <property type="project" value="UniProtKB-KW"/>
</dbReference>
<dbReference type="EMBL" id="JAAHFQ010000288">
    <property type="protein sequence ID" value="NER28977.1"/>
    <property type="molecule type" value="Genomic_DNA"/>
</dbReference>
<comment type="similarity">
    <text evidence="10">Belongs to the CRISPR-associated endonuclease Cas1 family.</text>
</comment>
<feature type="binding site" evidence="10">
    <location>
        <position position="290"/>
    </location>
    <ligand>
        <name>Mn(2+)</name>
        <dbReference type="ChEBI" id="CHEBI:29035"/>
    </ligand>
</feature>
<keyword evidence="4 10" id="KW-0378">Hydrolase</keyword>
<dbReference type="PANTHER" id="PTHR34353:SF2">
    <property type="entry name" value="CRISPR-ASSOCIATED ENDONUCLEASE CAS1 1"/>
    <property type="match status" value="1"/>
</dbReference>
<dbReference type="HAMAP" id="MF_01470">
    <property type="entry name" value="Cas1"/>
    <property type="match status" value="1"/>
</dbReference>
<evidence type="ECO:0000256" key="1">
    <source>
        <dbReference type="ARBA" id="ARBA00022722"/>
    </source>
</evidence>
<evidence type="ECO:0000256" key="8">
    <source>
        <dbReference type="ARBA" id="ARBA00023211"/>
    </source>
</evidence>
<dbReference type="EC" id="3.1.-.-" evidence="10"/>
<comment type="cofactor">
    <cofactor evidence="10">
        <name>Mg(2+)</name>
        <dbReference type="ChEBI" id="CHEBI:18420"/>
    </cofactor>
    <cofactor evidence="10">
        <name>Mn(2+)</name>
        <dbReference type="ChEBI" id="CHEBI:29035"/>
    </cofactor>
</comment>
<feature type="binding site" evidence="10">
    <location>
        <position position="209"/>
    </location>
    <ligand>
        <name>Mn(2+)</name>
        <dbReference type="ChEBI" id="CHEBI:29035"/>
    </ligand>
</feature>
<evidence type="ECO:0000256" key="2">
    <source>
        <dbReference type="ARBA" id="ARBA00022723"/>
    </source>
</evidence>
<keyword evidence="7 10" id="KW-0238">DNA-binding</keyword>
<evidence type="ECO:0000256" key="3">
    <source>
        <dbReference type="ARBA" id="ARBA00022759"/>
    </source>
</evidence>
<feature type="binding site" evidence="10">
    <location>
        <position position="275"/>
    </location>
    <ligand>
        <name>Mn(2+)</name>
        <dbReference type="ChEBI" id="CHEBI:29035"/>
    </ligand>
</feature>
<dbReference type="Gene3D" id="1.20.120.920">
    <property type="entry name" value="CRISPR-associated endonuclease Cas1, C-terminal domain"/>
    <property type="match status" value="1"/>
</dbReference>
<comment type="function">
    <text evidence="10">CRISPR (clustered regularly interspaced short palindromic repeat), is an adaptive immune system that provides protection against mobile genetic elements (viruses, transposable elements and conjugative plasmids). CRISPR clusters contain spacers, sequences complementary to antecedent mobile elements, and target invading nucleic acids. CRISPR clusters are transcribed and processed into CRISPR RNA (crRNA). Acts as a dsDNA endonuclease. Involved in the integration of spacer DNA into the CRISPR cassette.</text>
</comment>
<dbReference type="GO" id="GO:0016787">
    <property type="term" value="F:hydrolase activity"/>
    <property type="evidence" value="ECO:0007669"/>
    <property type="project" value="UniProtKB-KW"/>
</dbReference>
<comment type="subunit">
    <text evidence="9 10">Homodimer, forms a heterotetramer with a Cas2 homodimer.</text>
</comment>
<evidence type="ECO:0000313" key="11">
    <source>
        <dbReference type="EMBL" id="NER28977.1"/>
    </source>
</evidence>
<name>A0A6B3NBC3_9CYAN</name>
<dbReference type="AlphaFoldDB" id="A0A6B3NBC3"/>
<proteinExistence type="inferred from homology"/>
<keyword evidence="6 10" id="KW-0051">Antiviral defense</keyword>